<feature type="compositionally biased region" description="Low complexity" evidence="1">
    <location>
        <begin position="10"/>
        <end position="30"/>
    </location>
</feature>
<reference evidence="2" key="1">
    <citation type="submission" date="2022-07" db="EMBL/GenBank/DDBJ databases">
        <authorList>
            <person name="Macas J."/>
            <person name="Novak P."/>
            <person name="Neumann P."/>
        </authorList>
    </citation>
    <scope>NUCLEOTIDE SEQUENCE</scope>
</reference>
<feature type="region of interest" description="Disordered" evidence="1">
    <location>
        <begin position="1"/>
        <end position="32"/>
    </location>
</feature>
<feature type="region of interest" description="Disordered" evidence="1">
    <location>
        <begin position="57"/>
        <end position="77"/>
    </location>
</feature>
<accession>A0A9P1EF42</accession>
<evidence type="ECO:0000313" key="3">
    <source>
        <dbReference type="Proteomes" id="UP001152484"/>
    </source>
</evidence>
<sequence length="151" mass="16522">MAMAIARPPATMSSATASSSSNRKPPFSSPATISIKSHRSLRVSRRDLLSAGLSFMPLLTIPPPPTKPKEVEGGSYLPPSPPVPSFVVYKAKPTIDTASVDFRKCTAIQIYSSSYMETYSYGKHILWELLPTKVCRVQMKSSKHPLRSVVI</sequence>
<dbReference type="EMBL" id="CAMAPE010000041">
    <property type="protein sequence ID" value="CAH9102420.1"/>
    <property type="molecule type" value="Genomic_DNA"/>
</dbReference>
<dbReference type="AlphaFoldDB" id="A0A9P1EF42"/>
<organism evidence="2 3">
    <name type="scientific">Cuscuta europaea</name>
    <name type="common">European dodder</name>
    <dbReference type="NCBI Taxonomy" id="41803"/>
    <lineage>
        <taxon>Eukaryota</taxon>
        <taxon>Viridiplantae</taxon>
        <taxon>Streptophyta</taxon>
        <taxon>Embryophyta</taxon>
        <taxon>Tracheophyta</taxon>
        <taxon>Spermatophyta</taxon>
        <taxon>Magnoliopsida</taxon>
        <taxon>eudicotyledons</taxon>
        <taxon>Gunneridae</taxon>
        <taxon>Pentapetalae</taxon>
        <taxon>asterids</taxon>
        <taxon>lamiids</taxon>
        <taxon>Solanales</taxon>
        <taxon>Convolvulaceae</taxon>
        <taxon>Cuscuteae</taxon>
        <taxon>Cuscuta</taxon>
        <taxon>Cuscuta subgen. Cuscuta</taxon>
    </lineage>
</organism>
<keyword evidence="3" id="KW-1185">Reference proteome</keyword>
<comment type="caution">
    <text evidence="2">The sequence shown here is derived from an EMBL/GenBank/DDBJ whole genome shotgun (WGS) entry which is preliminary data.</text>
</comment>
<dbReference type="Proteomes" id="UP001152484">
    <property type="component" value="Unassembled WGS sequence"/>
</dbReference>
<name>A0A9P1EF42_CUSEU</name>
<proteinExistence type="predicted"/>
<evidence type="ECO:0000313" key="2">
    <source>
        <dbReference type="EMBL" id="CAH9102420.1"/>
    </source>
</evidence>
<evidence type="ECO:0000256" key="1">
    <source>
        <dbReference type="SAM" id="MobiDB-lite"/>
    </source>
</evidence>
<dbReference type="OrthoDB" id="10425439at2759"/>
<gene>
    <name evidence="2" type="ORF">CEURO_LOCUS15763</name>
</gene>
<protein>
    <submittedName>
        <fullName evidence="2">Uncharacterized protein</fullName>
    </submittedName>
</protein>